<keyword evidence="3" id="KW-1185">Reference proteome</keyword>
<proteinExistence type="predicted"/>
<gene>
    <name evidence="2" type="ORF">QS748_10745</name>
</gene>
<comment type="caution">
    <text evidence="2">The sequence shown here is derived from an EMBL/GenBank/DDBJ whole genome shotgun (WGS) entry which is preliminary data.</text>
</comment>
<evidence type="ECO:0000256" key="1">
    <source>
        <dbReference type="SAM" id="Phobius"/>
    </source>
</evidence>
<dbReference type="EMBL" id="JASXSV010000017">
    <property type="protein sequence ID" value="MDP0589630.1"/>
    <property type="molecule type" value="Genomic_DNA"/>
</dbReference>
<accession>A0AA90NMS8</accession>
<organism evidence="2 3">
    <name type="scientific">Candidatus Endonucleibacter bathymodioli</name>
    <dbReference type="NCBI Taxonomy" id="539814"/>
    <lineage>
        <taxon>Bacteria</taxon>
        <taxon>Pseudomonadati</taxon>
        <taxon>Pseudomonadota</taxon>
        <taxon>Gammaproteobacteria</taxon>
        <taxon>Oceanospirillales</taxon>
        <taxon>Endozoicomonadaceae</taxon>
        <taxon>Candidatus Endonucleibacter</taxon>
    </lineage>
</organism>
<keyword evidence="1" id="KW-0472">Membrane</keyword>
<name>A0AA90NMS8_9GAMM</name>
<protein>
    <submittedName>
        <fullName evidence="2">Uncharacterized protein</fullName>
    </submittedName>
</protein>
<feature type="transmembrane region" description="Helical" evidence="1">
    <location>
        <begin position="7"/>
        <end position="26"/>
    </location>
</feature>
<dbReference type="Proteomes" id="UP001178148">
    <property type="component" value="Unassembled WGS sequence"/>
</dbReference>
<dbReference type="AlphaFoldDB" id="A0AA90NMS8"/>
<evidence type="ECO:0000313" key="2">
    <source>
        <dbReference type="EMBL" id="MDP0589630.1"/>
    </source>
</evidence>
<keyword evidence="1" id="KW-1133">Transmembrane helix</keyword>
<sequence length="174" mass="19291">MLFTENKCISSVGLLGVIVVISFLYGCSSRLNSHDLAEDGTSPYGEWFLLNPQDMQKDLVAGELFVCRKDVSKKGNITCDNNGFMMTFFEKDFGYGCTDFVSSGSVEFNKAEGYWYLVSDADPDEKPEMLKVVRDGSKLNLFQSNGTKLAFELSTSKDIEEKTSLSCGLSKDES</sequence>
<evidence type="ECO:0000313" key="3">
    <source>
        <dbReference type="Proteomes" id="UP001178148"/>
    </source>
</evidence>
<reference evidence="2 3" key="1">
    <citation type="journal article" date="2023" name="bioRxiv">
        <title>An intranuclear bacterial parasite of deep-sea mussels expresses apoptosis inhibitors acquired from its host.</title>
        <authorList>
            <person name="Gonzalez Porras M.A."/>
            <person name="Assie A."/>
            <person name="Tietjen M."/>
            <person name="Violette M."/>
            <person name="Kleiner M."/>
            <person name="Gruber-Vodicka H."/>
            <person name="Dubilier N."/>
            <person name="Leisch N."/>
        </authorList>
    </citation>
    <scope>NUCLEOTIDE SEQUENCE [LARGE SCALE GENOMIC DNA]</scope>
    <source>
        <strain evidence="2">IAP13</strain>
    </source>
</reference>
<keyword evidence="1" id="KW-0812">Transmembrane</keyword>
<dbReference type="PROSITE" id="PS51257">
    <property type="entry name" value="PROKAR_LIPOPROTEIN"/>
    <property type="match status" value="1"/>
</dbReference>